<evidence type="ECO:0000313" key="1">
    <source>
        <dbReference type="EMBL" id="KIK98449.1"/>
    </source>
</evidence>
<proteinExistence type="predicted"/>
<dbReference type="InParanoid" id="A0A0D0E8F7"/>
<accession>A0A0D0E8F7</accession>
<dbReference type="EMBL" id="KN824892">
    <property type="protein sequence ID" value="KIK98449.1"/>
    <property type="molecule type" value="Genomic_DNA"/>
</dbReference>
<dbReference type="HOGENOM" id="CLU_2794710_0_0_1"/>
<evidence type="ECO:0000313" key="2">
    <source>
        <dbReference type="Proteomes" id="UP000054538"/>
    </source>
</evidence>
<sequence length="68" mass="7241">MLSPYTFPLPPNRPCIIGLASCSSCAYSPTNPHNYLSPIHTLSCLNQCSLSVAIASFPSVTPNLPTPH</sequence>
<organism evidence="1 2">
    <name type="scientific">Paxillus rubicundulus Ve08.2h10</name>
    <dbReference type="NCBI Taxonomy" id="930991"/>
    <lineage>
        <taxon>Eukaryota</taxon>
        <taxon>Fungi</taxon>
        <taxon>Dikarya</taxon>
        <taxon>Basidiomycota</taxon>
        <taxon>Agaricomycotina</taxon>
        <taxon>Agaricomycetes</taxon>
        <taxon>Agaricomycetidae</taxon>
        <taxon>Boletales</taxon>
        <taxon>Paxilineae</taxon>
        <taxon>Paxillaceae</taxon>
        <taxon>Paxillus</taxon>
    </lineage>
</organism>
<gene>
    <name evidence="1" type="ORF">PAXRUDRAFT_684929</name>
</gene>
<reference evidence="2" key="2">
    <citation type="submission" date="2015-01" db="EMBL/GenBank/DDBJ databases">
        <title>Evolutionary Origins and Diversification of the Mycorrhizal Mutualists.</title>
        <authorList>
            <consortium name="DOE Joint Genome Institute"/>
            <consortium name="Mycorrhizal Genomics Consortium"/>
            <person name="Kohler A."/>
            <person name="Kuo A."/>
            <person name="Nagy L.G."/>
            <person name="Floudas D."/>
            <person name="Copeland A."/>
            <person name="Barry K.W."/>
            <person name="Cichocki N."/>
            <person name="Veneault-Fourrey C."/>
            <person name="LaButti K."/>
            <person name="Lindquist E.A."/>
            <person name="Lipzen A."/>
            <person name="Lundell T."/>
            <person name="Morin E."/>
            <person name="Murat C."/>
            <person name="Riley R."/>
            <person name="Ohm R."/>
            <person name="Sun H."/>
            <person name="Tunlid A."/>
            <person name="Henrissat B."/>
            <person name="Grigoriev I.V."/>
            <person name="Hibbett D.S."/>
            <person name="Martin F."/>
        </authorList>
    </citation>
    <scope>NUCLEOTIDE SEQUENCE [LARGE SCALE GENOMIC DNA]</scope>
    <source>
        <strain evidence="2">Ve08.2h10</strain>
    </source>
</reference>
<reference evidence="1 2" key="1">
    <citation type="submission" date="2014-04" db="EMBL/GenBank/DDBJ databases">
        <authorList>
            <consortium name="DOE Joint Genome Institute"/>
            <person name="Kuo A."/>
            <person name="Kohler A."/>
            <person name="Jargeat P."/>
            <person name="Nagy L.G."/>
            <person name="Floudas D."/>
            <person name="Copeland A."/>
            <person name="Barry K.W."/>
            <person name="Cichocki N."/>
            <person name="Veneault-Fourrey C."/>
            <person name="LaButti K."/>
            <person name="Lindquist E.A."/>
            <person name="Lipzen A."/>
            <person name="Lundell T."/>
            <person name="Morin E."/>
            <person name="Murat C."/>
            <person name="Sun H."/>
            <person name="Tunlid A."/>
            <person name="Henrissat B."/>
            <person name="Grigoriev I.V."/>
            <person name="Hibbett D.S."/>
            <person name="Martin F."/>
            <person name="Nordberg H.P."/>
            <person name="Cantor M.N."/>
            <person name="Hua S.X."/>
        </authorList>
    </citation>
    <scope>NUCLEOTIDE SEQUENCE [LARGE SCALE GENOMIC DNA]</scope>
    <source>
        <strain evidence="1 2">Ve08.2h10</strain>
    </source>
</reference>
<keyword evidence="2" id="KW-1185">Reference proteome</keyword>
<protein>
    <submittedName>
        <fullName evidence="1">Unplaced genomic scaffold scaffold_70, whole genome shotgun sequence</fullName>
    </submittedName>
</protein>
<dbReference type="Proteomes" id="UP000054538">
    <property type="component" value="Unassembled WGS sequence"/>
</dbReference>
<dbReference type="AlphaFoldDB" id="A0A0D0E8F7"/>
<name>A0A0D0E8F7_9AGAM</name>